<organism evidence="2 3">
    <name type="scientific">Gangjinia marincola</name>
    <dbReference type="NCBI Taxonomy" id="578463"/>
    <lineage>
        <taxon>Bacteria</taxon>
        <taxon>Pseudomonadati</taxon>
        <taxon>Bacteroidota</taxon>
        <taxon>Flavobacteriia</taxon>
        <taxon>Flavobacteriales</taxon>
        <taxon>Flavobacteriaceae</taxon>
        <taxon>Gangjinia</taxon>
    </lineage>
</organism>
<dbReference type="Proteomes" id="UP001500507">
    <property type="component" value="Unassembled WGS sequence"/>
</dbReference>
<keyword evidence="1" id="KW-0732">Signal</keyword>
<dbReference type="PROSITE" id="PS51257">
    <property type="entry name" value="PROKAR_LIPOPROTEIN"/>
    <property type="match status" value="1"/>
</dbReference>
<protein>
    <recommendedName>
        <fullName evidence="4">Lipocalin-like domain-containing protein</fullName>
    </recommendedName>
</protein>
<proteinExistence type="predicted"/>
<sequence>MFTKRSITLTSIYTSIAFIIAISCADGNAIKEKNATSNPYVGTWRLFKTTGNMVGSERTGEDLPFYEEYLIDPDGTFTKIRIDHGITKRAEGSYTFSEENNEATLTYSSPENMIVNCTQDNTEHLIFSSKKTCHNSAMACDQPGLFYEKVTN</sequence>
<feature type="signal peptide" evidence="1">
    <location>
        <begin position="1"/>
        <end position="25"/>
    </location>
</feature>
<reference evidence="2 3" key="1">
    <citation type="journal article" date="2019" name="Int. J. Syst. Evol. Microbiol.">
        <title>The Global Catalogue of Microorganisms (GCM) 10K type strain sequencing project: providing services to taxonomists for standard genome sequencing and annotation.</title>
        <authorList>
            <consortium name="The Broad Institute Genomics Platform"/>
            <consortium name="The Broad Institute Genome Sequencing Center for Infectious Disease"/>
            <person name="Wu L."/>
            <person name="Ma J."/>
        </authorList>
    </citation>
    <scope>NUCLEOTIDE SEQUENCE [LARGE SCALE GENOMIC DNA]</scope>
    <source>
        <strain evidence="2 3">JCM 16082</strain>
    </source>
</reference>
<gene>
    <name evidence="2" type="ORF">GCM10009117_13380</name>
</gene>
<evidence type="ECO:0008006" key="4">
    <source>
        <dbReference type="Google" id="ProtNLM"/>
    </source>
</evidence>
<dbReference type="RefSeq" id="WP_343765084.1">
    <property type="nucleotide sequence ID" value="NZ_BAAAFG010000013.1"/>
</dbReference>
<accession>A0ABN1MG86</accession>
<feature type="chain" id="PRO_5045232504" description="Lipocalin-like domain-containing protein" evidence="1">
    <location>
        <begin position="26"/>
        <end position="152"/>
    </location>
</feature>
<dbReference type="EMBL" id="BAAAFG010000013">
    <property type="protein sequence ID" value="GAA0872191.1"/>
    <property type="molecule type" value="Genomic_DNA"/>
</dbReference>
<keyword evidence="3" id="KW-1185">Reference proteome</keyword>
<evidence type="ECO:0000313" key="3">
    <source>
        <dbReference type="Proteomes" id="UP001500507"/>
    </source>
</evidence>
<name>A0ABN1MG86_9FLAO</name>
<evidence type="ECO:0000256" key="1">
    <source>
        <dbReference type="SAM" id="SignalP"/>
    </source>
</evidence>
<comment type="caution">
    <text evidence="2">The sequence shown here is derived from an EMBL/GenBank/DDBJ whole genome shotgun (WGS) entry which is preliminary data.</text>
</comment>
<evidence type="ECO:0000313" key="2">
    <source>
        <dbReference type="EMBL" id="GAA0872191.1"/>
    </source>
</evidence>